<sequence length="206" mass="23861">MNFGRYFLDELKKQNKTIRWLSGQMIRQTDGEPVNERTLWGKLNRNSFEPNEIFEIAMLLGLEIREIMEVVKEERIFQLAGFKRGCSLDHHGIMSFFKHVTGDDLISYLAYSPPMAEQARKGAISNIHVVVCPQLKTPAYYQINCNDPEKEDLLPNETLGTDAVLRIASDLHDAFVEDLIVSDDYHRVLCWATNIVKNRKVVWLYK</sequence>
<dbReference type="Proteomes" id="UP000471031">
    <property type="component" value="Unassembled WGS sequence"/>
</dbReference>
<protein>
    <submittedName>
        <fullName evidence="1">Uncharacterized protein</fullName>
    </submittedName>
</protein>
<dbReference type="RefSeq" id="WP_161262226.1">
    <property type="nucleotide sequence ID" value="NZ_JAFBDC010000009.1"/>
</dbReference>
<dbReference type="AlphaFoldDB" id="A0A845LGV5"/>
<comment type="caution">
    <text evidence="1">The sequence shown here is derived from an EMBL/GenBank/DDBJ whole genome shotgun (WGS) entry which is preliminary data.</text>
</comment>
<proteinExistence type="predicted"/>
<dbReference type="EMBL" id="WXEX01000009">
    <property type="protein sequence ID" value="MZP43655.1"/>
    <property type="molecule type" value="Genomic_DNA"/>
</dbReference>
<name>A0A845LGV5_HELGE</name>
<evidence type="ECO:0000313" key="2">
    <source>
        <dbReference type="Proteomes" id="UP000471031"/>
    </source>
</evidence>
<accession>A0A845LGV5</accession>
<gene>
    <name evidence="1" type="ORF">GTO89_11445</name>
</gene>
<evidence type="ECO:0000313" key="1">
    <source>
        <dbReference type="EMBL" id="MZP43655.1"/>
    </source>
</evidence>
<keyword evidence="2" id="KW-1185">Reference proteome</keyword>
<reference evidence="1 2" key="1">
    <citation type="submission" date="2020-01" db="EMBL/GenBank/DDBJ databases">
        <title>Whole genome sequence of Heliobacterium gestii DSM 11169.</title>
        <authorList>
            <person name="Kyndt J.A."/>
            <person name="Meyer T.E."/>
        </authorList>
    </citation>
    <scope>NUCLEOTIDE SEQUENCE [LARGE SCALE GENOMIC DNA]</scope>
    <source>
        <strain evidence="1 2">DSM 11169</strain>
    </source>
</reference>
<organism evidence="1 2">
    <name type="scientific">Heliomicrobium gestii</name>
    <name type="common">Heliobacterium gestii</name>
    <dbReference type="NCBI Taxonomy" id="2699"/>
    <lineage>
        <taxon>Bacteria</taxon>
        <taxon>Bacillati</taxon>
        <taxon>Bacillota</taxon>
        <taxon>Clostridia</taxon>
        <taxon>Eubacteriales</taxon>
        <taxon>Heliobacteriaceae</taxon>
        <taxon>Heliomicrobium</taxon>
    </lineage>
</organism>